<proteinExistence type="predicted"/>
<comment type="caution">
    <text evidence="2">The sequence shown here is derived from an EMBL/GenBank/DDBJ whole genome shotgun (WGS) entry which is preliminary data.</text>
</comment>
<dbReference type="AlphaFoldDB" id="A0ABD0LJ70"/>
<feature type="compositionally biased region" description="Basic residues" evidence="1">
    <location>
        <begin position="1"/>
        <end position="16"/>
    </location>
</feature>
<accession>A0ABD0LJ70</accession>
<reference evidence="2 3" key="1">
    <citation type="journal article" date="2023" name="Sci. Data">
        <title>Genome assembly of the Korean intertidal mud-creeper Batillaria attramentaria.</title>
        <authorList>
            <person name="Patra A.K."/>
            <person name="Ho P.T."/>
            <person name="Jun S."/>
            <person name="Lee S.J."/>
            <person name="Kim Y."/>
            <person name="Won Y.J."/>
        </authorList>
    </citation>
    <scope>NUCLEOTIDE SEQUENCE [LARGE SCALE GENOMIC DNA]</scope>
    <source>
        <strain evidence="2">Wonlab-2016</strain>
    </source>
</reference>
<gene>
    <name evidence="2" type="ORF">BaRGS_00009823</name>
</gene>
<dbReference type="EMBL" id="JACVVK020000047">
    <property type="protein sequence ID" value="KAK7499014.1"/>
    <property type="molecule type" value="Genomic_DNA"/>
</dbReference>
<feature type="region of interest" description="Disordered" evidence="1">
    <location>
        <begin position="1"/>
        <end position="25"/>
    </location>
</feature>
<evidence type="ECO:0000313" key="2">
    <source>
        <dbReference type="EMBL" id="KAK7499014.1"/>
    </source>
</evidence>
<evidence type="ECO:0000313" key="3">
    <source>
        <dbReference type="Proteomes" id="UP001519460"/>
    </source>
</evidence>
<organism evidence="2 3">
    <name type="scientific">Batillaria attramentaria</name>
    <dbReference type="NCBI Taxonomy" id="370345"/>
    <lineage>
        <taxon>Eukaryota</taxon>
        <taxon>Metazoa</taxon>
        <taxon>Spiralia</taxon>
        <taxon>Lophotrochozoa</taxon>
        <taxon>Mollusca</taxon>
        <taxon>Gastropoda</taxon>
        <taxon>Caenogastropoda</taxon>
        <taxon>Sorbeoconcha</taxon>
        <taxon>Cerithioidea</taxon>
        <taxon>Batillariidae</taxon>
        <taxon>Batillaria</taxon>
    </lineage>
</organism>
<keyword evidence="3" id="KW-1185">Reference proteome</keyword>
<dbReference type="Proteomes" id="UP001519460">
    <property type="component" value="Unassembled WGS sequence"/>
</dbReference>
<sequence>MEKTKRARKANFKHGRSTSAPGRNADGVRLRCVAASVPPITRDSKTEVWQRITEKVNSCGVALRDYPRSERKMACTERFCAEQKEGRKRRWEKGQHQRQFRFEEILLIIVGKIKLVFGA</sequence>
<protein>
    <submittedName>
        <fullName evidence="2">Uncharacterized protein</fullName>
    </submittedName>
</protein>
<name>A0ABD0LJ70_9CAEN</name>
<evidence type="ECO:0000256" key="1">
    <source>
        <dbReference type="SAM" id="MobiDB-lite"/>
    </source>
</evidence>